<dbReference type="InterPro" id="IPR057670">
    <property type="entry name" value="SH3_retrovirus"/>
</dbReference>
<dbReference type="SUPFAM" id="SSF51735">
    <property type="entry name" value="NAD(P)-binding Rossmann-fold domains"/>
    <property type="match status" value="2"/>
</dbReference>
<dbReference type="Pfam" id="PF22936">
    <property type="entry name" value="Pol_BBD"/>
    <property type="match status" value="1"/>
</dbReference>
<dbReference type="GO" id="GO:0003676">
    <property type="term" value="F:nucleic acid binding"/>
    <property type="evidence" value="ECO:0007669"/>
    <property type="project" value="InterPro"/>
</dbReference>
<proteinExistence type="predicted"/>
<feature type="region of interest" description="Disordered" evidence="6">
    <location>
        <begin position="1168"/>
        <end position="1190"/>
    </location>
</feature>
<dbReference type="PANTHER" id="PTHR43296">
    <property type="entry name" value="PEROXISOMAL 2,4-DIENOYL-COA REDUCTASE"/>
    <property type="match status" value="1"/>
</dbReference>
<evidence type="ECO:0000313" key="8">
    <source>
        <dbReference type="EMBL" id="RZB65625.1"/>
    </source>
</evidence>
<dbReference type="PANTHER" id="PTHR43296:SF2">
    <property type="entry name" value="PEROXISOMAL 2,4-DIENOYL-COA REDUCTASE [(3E)-ENOYL-COA-PRODUCING]"/>
    <property type="match status" value="1"/>
</dbReference>
<keyword evidence="9" id="KW-1185">Reference proteome</keyword>
<evidence type="ECO:0000259" key="7">
    <source>
        <dbReference type="PROSITE" id="PS50994"/>
    </source>
</evidence>
<evidence type="ECO:0000313" key="9">
    <source>
        <dbReference type="Proteomes" id="UP000289340"/>
    </source>
</evidence>
<evidence type="ECO:0000256" key="4">
    <source>
        <dbReference type="ARBA" id="ARBA00048009"/>
    </source>
</evidence>
<dbReference type="GO" id="GO:0008670">
    <property type="term" value="F:2,4-dienoyl-CoA reductase (NADPH) activity"/>
    <property type="evidence" value="ECO:0007669"/>
    <property type="project" value="InterPro"/>
</dbReference>
<evidence type="ECO:0000256" key="1">
    <source>
        <dbReference type="ARBA" id="ARBA00022857"/>
    </source>
</evidence>
<comment type="caution">
    <text evidence="8">The sequence shown here is derived from an EMBL/GenBank/DDBJ whole genome shotgun (WGS) entry which is preliminary data.</text>
</comment>
<evidence type="ECO:0000256" key="2">
    <source>
        <dbReference type="ARBA" id="ARBA00023002"/>
    </source>
</evidence>
<organism evidence="8 9">
    <name type="scientific">Glycine soja</name>
    <name type="common">Wild soybean</name>
    <dbReference type="NCBI Taxonomy" id="3848"/>
    <lineage>
        <taxon>Eukaryota</taxon>
        <taxon>Viridiplantae</taxon>
        <taxon>Streptophyta</taxon>
        <taxon>Embryophyta</taxon>
        <taxon>Tracheophyta</taxon>
        <taxon>Spermatophyta</taxon>
        <taxon>Magnoliopsida</taxon>
        <taxon>eudicotyledons</taxon>
        <taxon>Gunneridae</taxon>
        <taxon>Pentapetalae</taxon>
        <taxon>rosids</taxon>
        <taxon>fabids</taxon>
        <taxon>Fabales</taxon>
        <taxon>Fabaceae</taxon>
        <taxon>Papilionoideae</taxon>
        <taxon>50 kb inversion clade</taxon>
        <taxon>NPAAA clade</taxon>
        <taxon>indigoferoid/millettioid clade</taxon>
        <taxon>Phaseoleae</taxon>
        <taxon>Glycine</taxon>
        <taxon>Glycine subgen. Soja</taxon>
    </lineage>
</organism>
<name>A0A445GWE1_GLYSO</name>
<dbReference type="GO" id="GO:0005777">
    <property type="term" value="C:peroxisome"/>
    <property type="evidence" value="ECO:0007669"/>
    <property type="project" value="TreeGrafter"/>
</dbReference>
<dbReference type="Gene3D" id="3.30.420.10">
    <property type="entry name" value="Ribonuclease H-like superfamily/Ribonuclease H"/>
    <property type="match status" value="1"/>
</dbReference>
<dbReference type="Pfam" id="PF07727">
    <property type="entry name" value="RVT_2"/>
    <property type="match status" value="1"/>
</dbReference>
<dbReference type="InterPro" id="IPR012337">
    <property type="entry name" value="RNaseH-like_sf"/>
</dbReference>
<dbReference type="InterPro" id="IPR013103">
    <property type="entry name" value="RVT_2"/>
</dbReference>
<keyword evidence="2" id="KW-0560">Oxidoreductase</keyword>
<feature type="domain" description="Integrase catalytic" evidence="7">
    <location>
        <begin position="538"/>
        <end position="635"/>
    </location>
</feature>
<evidence type="ECO:0000256" key="3">
    <source>
        <dbReference type="ARBA" id="ARBA00026117"/>
    </source>
</evidence>
<dbReference type="PRINTS" id="PR00081">
    <property type="entry name" value="GDHRDH"/>
</dbReference>
<keyword evidence="8" id="KW-0548">Nucleotidyltransferase</keyword>
<dbReference type="Pfam" id="PF00106">
    <property type="entry name" value="adh_short"/>
    <property type="match status" value="1"/>
</dbReference>
<dbReference type="GO" id="GO:0015074">
    <property type="term" value="P:DNA integration"/>
    <property type="evidence" value="ECO:0007669"/>
    <property type="project" value="InterPro"/>
</dbReference>
<keyword evidence="8" id="KW-0808">Transferase</keyword>
<gene>
    <name evidence="8" type="ORF">D0Y65_041621</name>
</gene>
<dbReference type="InterPro" id="IPR025724">
    <property type="entry name" value="GAG-pre-integrase_dom"/>
</dbReference>
<comment type="catalytic activity">
    <reaction evidence="4">
        <text>a (2E,4E)-dienoyl-CoA + NADPH + H(+) = a 4,5-saturated-(3E)-enoyl-CoA + NADP(+)</text>
        <dbReference type="Rhea" id="RHEA:45912"/>
        <dbReference type="ChEBI" id="CHEBI:15378"/>
        <dbReference type="ChEBI" id="CHEBI:57783"/>
        <dbReference type="ChEBI" id="CHEBI:58349"/>
        <dbReference type="ChEBI" id="CHEBI:85101"/>
        <dbReference type="ChEBI" id="CHEBI:85493"/>
        <dbReference type="EC" id="1.3.1.124"/>
    </reaction>
</comment>
<dbReference type="InterPro" id="IPR036291">
    <property type="entry name" value="NAD(P)-bd_dom_sf"/>
</dbReference>
<evidence type="ECO:0000256" key="6">
    <source>
        <dbReference type="SAM" id="MobiDB-lite"/>
    </source>
</evidence>
<dbReference type="InterPro" id="IPR054722">
    <property type="entry name" value="PolX-like_BBD"/>
</dbReference>
<dbReference type="CDD" id="cd09272">
    <property type="entry name" value="RNase_HI_RT_Ty1"/>
    <property type="match status" value="1"/>
</dbReference>
<protein>
    <recommendedName>
        <fullName evidence="3">2,4-dienoyl-CoA reductase [(3E)-enoyl-CoA-producing]</fullName>
        <ecNumber evidence="3">1.3.1.124</ecNumber>
    </recommendedName>
</protein>
<dbReference type="InterPro" id="IPR036397">
    <property type="entry name" value="RNaseH_sf"/>
</dbReference>
<dbReference type="InterPro" id="IPR045017">
    <property type="entry name" value="DECR2-like"/>
</dbReference>
<dbReference type="EMBL" id="QZWG01000015">
    <property type="protein sequence ID" value="RZB65625.1"/>
    <property type="molecule type" value="Genomic_DNA"/>
</dbReference>
<dbReference type="InterPro" id="IPR002347">
    <property type="entry name" value="SDR_fam"/>
</dbReference>
<dbReference type="Gene3D" id="3.40.50.720">
    <property type="entry name" value="NAD(P)-binding Rossmann-like Domain"/>
    <property type="match status" value="2"/>
</dbReference>
<feature type="compositionally biased region" description="Basic and acidic residues" evidence="6">
    <location>
        <begin position="1168"/>
        <end position="1178"/>
    </location>
</feature>
<dbReference type="GO" id="GO:0016779">
    <property type="term" value="F:nucleotidyltransferase activity"/>
    <property type="evidence" value="ECO:0007669"/>
    <property type="project" value="UniProtKB-KW"/>
</dbReference>
<accession>A0A445GWE1</accession>
<dbReference type="SUPFAM" id="SSF53098">
    <property type="entry name" value="Ribonuclease H-like"/>
    <property type="match status" value="1"/>
</dbReference>
<dbReference type="InterPro" id="IPR001584">
    <property type="entry name" value="Integrase_cat-core"/>
</dbReference>
<dbReference type="Pfam" id="PF25597">
    <property type="entry name" value="SH3_retrovirus"/>
    <property type="match status" value="1"/>
</dbReference>
<reference evidence="8 9" key="1">
    <citation type="submission" date="2018-09" db="EMBL/GenBank/DDBJ databases">
        <title>A high-quality reference genome of wild soybean provides a powerful tool to mine soybean genomes.</title>
        <authorList>
            <person name="Xie M."/>
            <person name="Chung C.Y.L."/>
            <person name="Li M.-W."/>
            <person name="Wong F.-L."/>
            <person name="Chan T.-F."/>
            <person name="Lam H.-M."/>
        </authorList>
    </citation>
    <scope>NUCLEOTIDE SEQUENCE [LARGE SCALE GENOMIC DNA]</scope>
    <source>
        <strain evidence="9">cv. W05</strain>
        <tissue evidence="8">Hypocotyl of etiolated seedlings</tissue>
    </source>
</reference>
<dbReference type="AlphaFoldDB" id="A0A445GWE1"/>
<dbReference type="Proteomes" id="UP000289340">
    <property type="component" value="Chromosome 15"/>
</dbReference>
<dbReference type="GO" id="GO:0009062">
    <property type="term" value="P:fatty acid catabolic process"/>
    <property type="evidence" value="ECO:0007669"/>
    <property type="project" value="InterPro"/>
</dbReference>
<comment type="catalytic activity">
    <reaction evidence="5">
        <text>a (2E,4Z)-dienoyl-CoA + NADPH + H(+) = a 4,5-saturated-(3E)-enoyl-CoA + NADP(+)</text>
        <dbReference type="Rhea" id="RHEA:61892"/>
        <dbReference type="ChEBI" id="CHEBI:15378"/>
        <dbReference type="ChEBI" id="CHEBI:57783"/>
        <dbReference type="ChEBI" id="CHEBI:58349"/>
        <dbReference type="ChEBI" id="CHEBI:85099"/>
        <dbReference type="ChEBI" id="CHEBI:85493"/>
        <dbReference type="EC" id="1.3.1.124"/>
    </reaction>
</comment>
<sequence>MESPFKPEILKGKVALITGGASGIGFEISTQFGKHGASVALMGRRKQVLQSAVSVLQSLVIPAVGFEGDVRKQEDAARVVESTFKHFGRIDILVNAAAGNFLVSAEDLSSNGFRTVKPDLGTTNWCGERGTILSLIQEMGSAKYEGLVEALDGEIKLEKMMADGDKKALLQKAYNAIILSLGDKVLRQVSKETTAVGVWSKLEGLYMTKSLVNRLYLKQSLYSFKMHEDRSVGEQLDLFNKLILDLENIDVTIDDEDQTLLLLCSLPKSYSHFKETLLFGRDSVSLDEVQAALNSKELNERKEKKSSTSGEGLTARGKTFKKDSKFDKKKQKPENQKNVEGNIFKIRCYHYGLVLLGDNKPCKIEGIGSIRFKFHDRAERILTEVRYVPELKKKLISLGEFDKRGYVFKGEKGILNIVKDSMVVMRGIMENGLYSVDGEVVIGFAATAIGRVLSKTKLWHMRLGHVSEKGLIELAKQEVLCGDRMERLKFCEHCVCGKACRAKFNAGQQRTKGTLDYVHADLWGQTKTPSHSGARKIKRLHTDNGLEFCSEPFNDFCKENGIARHRTVAGTPQQNGLAERFNRTILKRVRCMPLSVGLPKIFWAEAAMTTVYLINKCPSTALNFKTPEEIWSGHPPSLKQLKVFGCVAYAHIKQDKLEPRAVKCIFLGYPEGVKGYKLWCLEAGFKRCLVSRDVVFNEAEMAYKTKPSMVQSSTDQKKSEEEEKLTMCWLEIESEGKSNNLREFDLVLEQMDVMTTFLYGKLDEVILMKQPEGFEVKGKEDYVCKLNKSLVTDVCYGMVCTCPDIAHAVSLVSRFMANPGKAHWQALKWILRYIRGSLGRVLVYGGARNSRRTIAIEGFVDSDYVGCLDSRKSLTGFVFTSLGTAISWKASLQKVVVLSITEAEYTALTEAVKESLWLEGIAKELKIQNEVITIHCDSQSAIDLSKNSVHHERTKHIDIKLHFVREVIGQGSVIVKKISTDHNPSDMITKVLPNSKFFHCLNLIQLKVLDIDSVGTFTMCHEALKYLKKGGEGRSNSSSGGSIINISATLHYTASWYQIHVSAAKAAVDATTRNLALEWGTDYDIRVNGIAPGPISGTPGMSKLAPDEISSKARDYMPLYKLGEKWDIAMAALFLASDAGKFVNGDTMIVDGGLWLSRPRHLEKEAVKQVSRSVEKRSRNVPVGVPKSKL</sequence>
<dbReference type="Pfam" id="PF13976">
    <property type="entry name" value="gag_pre-integrs"/>
    <property type="match status" value="1"/>
</dbReference>
<evidence type="ECO:0000256" key="5">
    <source>
        <dbReference type="ARBA" id="ARBA00048340"/>
    </source>
</evidence>
<dbReference type="EC" id="1.3.1.124" evidence="3"/>
<dbReference type="PROSITE" id="PS50994">
    <property type="entry name" value="INTEGRASE"/>
    <property type="match status" value="1"/>
</dbReference>
<dbReference type="Pfam" id="PF13561">
    <property type="entry name" value="adh_short_C2"/>
    <property type="match status" value="1"/>
</dbReference>
<dbReference type="Pfam" id="PF14223">
    <property type="entry name" value="Retrotran_gag_2"/>
    <property type="match status" value="1"/>
</dbReference>
<keyword evidence="1" id="KW-0521">NADP</keyword>